<feature type="coiled-coil region" evidence="1">
    <location>
        <begin position="131"/>
        <end position="169"/>
    </location>
</feature>
<reference evidence="3" key="1">
    <citation type="journal article" date="2006" name="PLoS Biol.">
        <title>Macronuclear genome sequence of the ciliate Tetrahymena thermophila, a model eukaryote.</title>
        <authorList>
            <person name="Eisen J.A."/>
            <person name="Coyne R.S."/>
            <person name="Wu M."/>
            <person name="Wu D."/>
            <person name="Thiagarajan M."/>
            <person name="Wortman J.R."/>
            <person name="Badger J.H."/>
            <person name="Ren Q."/>
            <person name="Amedeo P."/>
            <person name="Jones K.M."/>
            <person name="Tallon L.J."/>
            <person name="Delcher A.L."/>
            <person name="Salzberg S.L."/>
            <person name="Silva J.C."/>
            <person name="Haas B.J."/>
            <person name="Majoros W.H."/>
            <person name="Farzad M."/>
            <person name="Carlton J.M."/>
            <person name="Smith R.K. Jr."/>
            <person name="Garg J."/>
            <person name="Pearlman R.E."/>
            <person name="Karrer K.M."/>
            <person name="Sun L."/>
            <person name="Manning G."/>
            <person name="Elde N.C."/>
            <person name="Turkewitz A.P."/>
            <person name="Asai D.J."/>
            <person name="Wilkes D.E."/>
            <person name="Wang Y."/>
            <person name="Cai H."/>
            <person name="Collins K."/>
            <person name="Stewart B.A."/>
            <person name="Lee S.R."/>
            <person name="Wilamowska K."/>
            <person name="Weinberg Z."/>
            <person name="Ruzzo W.L."/>
            <person name="Wloga D."/>
            <person name="Gaertig J."/>
            <person name="Frankel J."/>
            <person name="Tsao C.-C."/>
            <person name="Gorovsky M.A."/>
            <person name="Keeling P.J."/>
            <person name="Waller R.F."/>
            <person name="Patron N.J."/>
            <person name="Cherry J.M."/>
            <person name="Stover N.A."/>
            <person name="Krieger C.J."/>
            <person name="del Toro C."/>
            <person name="Ryder H.F."/>
            <person name="Williamson S.C."/>
            <person name="Barbeau R.A."/>
            <person name="Hamilton E.P."/>
            <person name="Orias E."/>
        </authorList>
    </citation>
    <scope>NUCLEOTIDE SEQUENCE [LARGE SCALE GENOMIC DNA]</scope>
    <source>
        <strain evidence="3">SB210</strain>
    </source>
</reference>
<dbReference type="AlphaFoldDB" id="W7XEZ8"/>
<dbReference type="EMBL" id="GG662299">
    <property type="protein sequence ID" value="EWS71324.1"/>
    <property type="molecule type" value="Genomic_DNA"/>
</dbReference>
<organism evidence="2 3">
    <name type="scientific">Tetrahymena thermophila (strain SB210)</name>
    <dbReference type="NCBI Taxonomy" id="312017"/>
    <lineage>
        <taxon>Eukaryota</taxon>
        <taxon>Sar</taxon>
        <taxon>Alveolata</taxon>
        <taxon>Ciliophora</taxon>
        <taxon>Intramacronucleata</taxon>
        <taxon>Oligohymenophorea</taxon>
        <taxon>Hymenostomatida</taxon>
        <taxon>Tetrahymenina</taxon>
        <taxon>Tetrahymenidae</taxon>
        <taxon>Tetrahymena</taxon>
    </lineage>
</organism>
<protein>
    <submittedName>
        <fullName evidence="2">Uncharacterized protein</fullName>
    </submittedName>
</protein>
<dbReference type="RefSeq" id="XP_012656142.1">
    <property type="nucleotide sequence ID" value="XM_012800688.1"/>
</dbReference>
<evidence type="ECO:0000256" key="1">
    <source>
        <dbReference type="SAM" id="Coils"/>
    </source>
</evidence>
<gene>
    <name evidence="2" type="ORF">TTHERM_000328629</name>
</gene>
<dbReference type="KEGG" id="tet:TTHERM_000328629"/>
<evidence type="ECO:0000313" key="3">
    <source>
        <dbReference type="Proteomes" id="UP000009168"/>
    </source>
</evidence>
<dbReference type="GeneID" id="24438466"/>
<accession>W7XEZ8</accession>
<evidence type="ECO:0000313" key="2">
    <source>
        <dbReference type="EMBL" id="EWS71324.1"/>
    </source>
</evidence>
<sequence>MVLKFFECEKPIAKQISGQVFKYGIWDPHNEVTQLTLLTERHSFIFEMLNFNYLLMNLFRQKKKIKKSITKPPHSKQFCLEDSHAQKTIKLRLLDETIFQILSPKSYIKYIKSIFQKIIRLTCKLIQNSHYKKQKQIIKQINQQINKQINTLNKQIKNQENKKIDNKQKNQIIKIKNNQKQKTKFILEKNHNKLPFTYHASRFFLNF</sequence>
<dbReference type="InParanoid" id="W7XEZ8"/>
<keyword evidence="3" id="KW-1185">Reference proteome</keyword>
<name>W7XEZ8_TETTS</name>
<keyword evidence="1" id="KW-0175">Coiled coil</keyword>
<dbReference type="Proteomes" id="UP000009168">
    <property type="component" value="Unassembled WGS sequence"/>
</dbReference>
<proteinExistence type="predicted"/>